<proteinExistence type="predicted"/>
<name>A0A4R6WT12_9PROT</name>
<feature type="domain" description="YjiS-like" evidence="1">
    <location>
        <begin position="22"/>
        <end position="57"/>
    </location>
</feature>
<keyword evidence="3" id="KW-1185">Reference proteome</keyword>
<dbReference type="Proteomes" id="UP000295783">
    <property type="component" value="Unassembled WGS sequence"/>
</dbReference>
<dbReference type="AlphaFoldDB" id="A0A4R6WT12"/>
<dbReference type="OrthoDB" id="8096613at2"/>
<reference evidence="2 3" key="1">
    <citation type="submission" date="2019-03" db="EMBL/GenBank/DDBJ databases">
        <title>Genomic Encyclopedia of Type Strains, Phase III (KMG-III): the genomes of soil and plant-associated and newly described type strains.</title>
        <authorList>
            <person name="Whitman W."/>
        </authorList>
    </citation>
    <scope>NUCLEOTIDE SEQUENCE [LARGE SCALE GENOMIC DNA]</scope>
    <source>
        <strain evidence="2 3">CGMCC 1.7660</strain>
    </source>
</reference>
<comment type="caution">
    <text evidence="2">The sequence shown here is derived from an EMBL/GenBank/DDBJ whole genome shotgun (WGS) entry which is preliminary data.</text>
</comment>
<gene>
    <name evidence="2" type="ORF">A8950_0087</name>
</gene>
<dbReference type="Pfam" id="PF06568">
    <property type="entry name" value="YjiS-like"/>
    <property type="match status" value="1"/>
</dbReference>
<sequence>MFTMSTPAGRNTAALAILARIFARLLAMRERARQRRQLAGLSDALLKDIGISRADAEREATQPFWRV</sequence>
<dbReference type="RefSeq" id="WP_133611511.1">
    <property type="nucleotide sequence ID" value="NZ_SNYW01000001.1"/>
</dbReference>
<evidence type="ECO:0000313" key="2">
    <source>
        <dbReference type="EMBL" id="TDQ86396.1"/>
    </source>
</evidence>
<evidence type="ECO:0000259" key="1">
    <source>
        <dbReference type="Pfam" id="PF06568"/>
    </source>
</evidence>
<dbReference type="InterPro" id="IPR009506">
    <property type="entry name" value="YjiS-like"/>
</dbReference>
<protein>
    <submittedName>
        <fullName evidence="2">Uncharacterized protein YjiS (DUF1127 family)</fullName>
    </submittedName>
</protein>
<dbReference type="EMBL" id="SNYW01000001">
    <property type="protein sequence ID" value="TDQ86396.1"/>
    <property type="molecule type" value="Genomic_DNA"/>
</dbReference>
<organism evidence="2 3">
    <name type="scientific">Dongia mobilis</name>
    <dbReference type="NCBI Taxonomy" id="578943"/>
    <lineage>
        <taxon>Bacteria</taxon>
        <taxon>Pseudomonadati</taxon>
        <taxon>Pseudomonadota</taxon>
        <taxon>Alphaproteobacteria</taxon>
        <taxon>Rhodospirillales</taxon>
        <taxon>Dongiaceae</taxon>
        <taxon>Dongia</taxon>
    </lineage>
</organism>
<evidence type="ECO:0000313" key="3">
    <source>
        <dbReference type="Proteomes" id="UP000295783"/>
    </source>
</evidence>
<accession>A0A4R6WT12</accession>